<dbReference type="GO" id="GO:0008903">
    <property type="term" value="F:hydroxypyruvate isomerase activity"/>
    <property type="evidence" value="ECO:0007669"/>
    <property type="project" value="TreeGrafter"/>
</dbReference>
<protein>
    <submittedName>
        <fullName evidence="5">Hydroxypyruvate isomerase</fullName>
    </submittedName>
</protein>
<sequence length="250" mass="27699">MPKFCANLTMLFTERPMMERFAAAKAAGFDAVEILFPYDNSAQELRYQLVMNDLTFALMNVPPPNYAGGERGFAAVPGLEARFRRDFDRALRFAEVLKPRHIHIMAGKAEGAVARQTYIENLKWAAARAPNWSLTIEPINRHDMPGYFLDSFDLAIEVLDAVGAANLNLQFDAYHAQMLTEDAAGAWAKYGARAVHVQVAGYPGRHEPVKGAIDYPAFFKALDKGGYKGYVSGEYNPAARTEDGLGWLTA</sequence>
<dbReference type="PANTHER" id="PTHR43489:SF6">
    <property type="entry name" value="HYDROXYPYRUVATE ISOMERASE-RELATED"/>
    <property type="match status" value="1"/>
</dbReference>
<feature type="active site" description="Proton donor/acceptor" evidence="3">
    <location>
        <position position="137"/>
    </location>
</feature>
<feature type="domain" description="Xylose isomerase-like TIM barrel" evidence="4">
    <location>
        <begin position="21"/>
        <end position="249"/>
    </location>
</feature>
<evidence type="ECO:0000256" key="1">
    <source>
        <dbReference type="ARBA" id="ARBA00023235"/>
    </source>
</evidence>
<accession>A0A1D9MF64</accession>
<keyword evidence="6" id="KW-1185">Reference proteome</keyword>
<evidence type="ECO:0000259" key="4">
    <source>
        <dbReference type="Pfam" id="PF01261"/>
    </source>
</evidence>
<dbReference type="KEGG" id="rhp:LPB142_15045"/>
<dbReference type="GO" id="GO:0046487">
    <property type="term" value="P:glyoxylate metabolic process"/>
    <property type="evidence" value="ECO:0007669"/>
    <property type="project" value="TreeGrafter"/>
</dbReference>
<reference evidence="5 6" key="1">
    <citation type="submission" date="2016-10" db="EMBL/GenBank/DDBJ databases">
        <title>Rhodobacter sp. LPB0142, isolated from sea water.</title>
        <authorList>
            <person name="Kim E."/>
            <person name="Yi H."/>
        </authorList>
    </citation>
    <scope>NUCLEOTIDE SEQUENCE [LARGE SCALE GENOMIC DNA]</scope>
    <source>
        <strain evidence="5 6">LPB0142</strain>
    </source>
</reference>
<dbReference type="STRING" id="1850250.LPB142_15045"/>
<dbReference type="InterPro" id="IPR036237">
    <property type="entry name" value="Xyl_isomerase-like_sf"/>
</dbReference>
<dbReference type="PANTHER" id="PTHR43489">
    <property type="entry name" value="ISOMERASE"/>
    <property type="match status" value="1"/>
</dbReference>
<evidence type="ECO:0000256" key="3">
    <source>
        <dbReference type="PIRSR" id="PIRSR006241-50"/>
    </source>
</evidence>
<evidence type="ECO:0000256" key="2">
    <source>
        <dbReference type="PIRNR" id="PIRNR006241"/>
    </source>
</evidence>
<organism evidence="5 6">
    <name type="scientific">Rhodobacter xanthinilyticus</name>
    <dbReference type="NCBI Taxonomy" id="1850250"/>
    <lineage>
        <taxon>Bacteria</taxon>
        <taxon>Pseudomonadati</taxon>
        <taxon>Pseudomonadota</taxon>
        <taxon>Alphaproteobacteria</taxon>
        <taxon>Rhodobacterales</taxon>
        <taxon>Rhodobacter group</taxon>
        <taxon>Rhodobacter</taxon>
    </lineage>
</organism>
<gene>
    <name evidence="5" type="ORF">LPB142_15045</name>
</gene>
<dbReference type="Proteomes" id="UP000176562">
    <property type="component" value="Chromosome"/>
</dbReference>
<dbReference type="AlphaFoldDB" id="A0A1D9MF64"/>
<dbReference type="InterPro" id="IPR013022">
    <property type="entry name" value="Xyl_isomerase-like_TIM-brl"/>
</dbReference>
<proteinExistence type="inferred from homology"/>
<dbReference type="InterPro" id="IPR050417">
    <property type="entry name" value="Sugar_Epim/Isomerase"/>
</dbReference>
<dbReference type="InterPro" id="IPR026040">
    <property type="entry name" value="HyI-like"/>
</dbReference>
<keyword evidence="5" id="KW-0670">Pyruvate</keyword>
<evidence type="ECO:0000313" key="5">
    <source>
        <dbReference type="EMBL" id="AOZ70487.1"/>
    </source>
</evidence>
<comment type="similarity">
    <text evidence="2">Belongs to the hyi family.</text>
</comment>
<dbReference type="EMBL" id="CP017781">
    <property type="protein sequence ID" value="AOZ70487.1"/>
    <property type="molecule type" value="Genomic_DNA"/>
</dbReference>
<name>A0A1D9MF64_9RHOB</name>
<dbReference type="Gene3D" id="3.20.20.150">
    <property type="entry name" value="Divalent-metal-dependent TIM barrel enzymes"/>
    <property type="match status" value="1"/>
</dbReference>
<feature type="active site" description="Proton donor/acceptor" evidence="3">
    <location>
        <position position="234"/>
    </location>
</feature>
<dbReference type="SUPFAM" id="SSF51658">
    <property type="entry name" value="Xylose isomerase-like"/>
    <property type="match status" value="1"/>
</dbReference>
<dbReference type="PIRSF" id="PIRSF006241">
    <property type="entry name" value="HyI"/>
    <property type="match status" value="1"/>
</dbReference>
<evidence type="ECO:0000313" key="6">
    <source>
        <dbReference type="Proteomes" id="UP000176562"/>
    </source>
</evidence>
<keyword evidence="1 2" id="KW-0413">Isomerase</keyword>
<dbReference type="RefSeq" id="WP_071166852.1">
    <property type="nucleotide sequence ID" value="NZ_CP017781.1"/>
</dbReference>
<dbReference type="Pfam" id="PF01261">
    <property type="entry name" value="AP_endonuc_2"/>
    <property type="match status" value="1"/>
</dbReference>